<sequence length="108" mass="10773">MPTYEYACKQCGKHVEVVQSFYDDPLTTCDGCGGELRKVFGNIGIVFKGSGFYKTDSRGGSSAAASSTSPGAASSETTAPVAADTSTSSSPSVTPPSSGSAKGSDSAA</sequence>
<evidence type="ECO:0000259" key="2">
    <source>
        <dbReference type="SMART" id="SM00834"/>
    </source>
</evidence>
<organism evidence="3 4">
    <name type="scientific">Ferrimicrobium acidiphilum</name>
    <dbReference type="NCBI Taxonomy" id="121039"/>
    <lineage>
        <taxon>Bacteria</taxon>
        <taxon>Bacillati</taxon>
        <taxon>Actinomycetota</taxon>
        <taxon>Acidimicrobiia</taxon>
        <taxon>Acidimicrobiales</taxon>
        <taxon>Acidimicrobiaceae</taxon>
        <taxon>Ferrimicrobium</taxon>
    </lineage>
</organism>
<feature type="region of interest" description="Disordered" evidence="1">
    <location>
        <begin position="55"/>
        <end position="108"/>
    </location>
</feature>
<evidence type="ECO:0000256" key="1">
    <source>
        <dbReference type="SAM" id="MobiDB-lite"/>
    </source>
</evidence>
<evidence type="ECO:0000313" key="3">
    <source>
        <dbReference type="EMBL" id="MEX6428466.1"/>
    </source>
</evidence>
<comment type="caution">
    <text evidence="3">The sequence shown here is derived from an EMBL/GenBank/DDBJ whole genome shotgun (WGS) entry which is preliminary data.</text>
</comment>
<feature type="domain" description="Putative regulatory protein FmdB zinc ribbon" evidence="2">
    <location>
        <begin position="1"/>
        <end position="41"/>
    </location>
</feature>
<dbReference type="PANTHER" id="PTHR34404:SF2">
    <property type="entry name" value="CONSERVED SERINE RICH PROTEIN"/>
    <property type="match status" value="1"/>
</dbReference>
<keyword evidence="4" id="KW-1185">Reference proteome</keyword>
<gene>
    <name evidence="3" type="ORF">AB6A68_01230</name>
</gene>
<proteinExistence type="predicted"/>
<dbReference type="Pfam" id="PF09723">
    <property type="entry name" value="Zn_ribbon_8"/>
    <property type="match status" value="1"/>
</dbReference>
<dbReference type="Proteomes" id="UP001560267">
    <property type="component" value="Unassembled WGS sequence"/>
</dbReference>
<feature type="compositionally biased region" description="Low complexity" evidence="1">
    <location>
        <begin position="58"/>
        <end position="108"/>
    </location>
</feature>
<dbReference type="InterPro" id="IPR013429">
    <property type="entry name" value="Regulatory_FmdB_Zinc_ribbon"/>
</dbReference>
<dbReference type="NCBIfam" id="TIGR02605">
    <property type="entry name" value="CxxC_CxxC_SSSS"/>
    <property type="match status" value="1"/>
</dbReference>
<evidence type="ECO:0000313" key="4">
    <source>
        <dbReference type="Proteomes" id="UP001560267"/>
    </source>
</evidence>
<dbReference type="EMBL" id="JBFSHR010000003">
    <property type="protein sequence ID" value="MEX6428466.1"/>
    <property type="molecule type" value="Genomic_DNA"/>
</dbReference>
<protein>
    <submittedName>
        <fullName evidence="3">FmdB family zinc ribbon protein</fullName>
    </submittedName>
</protein>
<accession>A0ABV3XYT6</accession>
<dbReference type="RefSeq" id="WP_298447335.1">
    <property type="nucleotide sequence ID" value="NZ_JBFSHR010000003.1"/>
</dbReference>
<name>A0ABV3XYT6_9ACTN</name>
<dbReference type="PANTHER" id="PTHR34404">
    <property type="entry name" value="REGULATORY PROTEIN, FMDB FAMILY"/>
    <property type="match status" value="1"/>
</dbReference>
<dbReference type="SMART" id="SM00834">
    <property type="entry name" value="CxxC_CXXC_SSSS"/>
    <property type="match status" value="1"/>
</dbReference>
<reference evidence="3 4" key="1">
    <citation type="submission" date="2024-07" db="EMBL/GenBank/DDBJ databases">
        <title>Draft Genome Sequence of Ferrimicrobium acidiphilum Strain YE2023, Isolated from a Pulp of Bioleach Reactor.</title>
        <authorList>
            <person name="Elkina Y.A."/>
            <person name="Bulaeva A.G."/>
            <person name="Beletsky A.V."/>
            <person name="Mardanov A.V."/>
        </authorList>
    </citation>
    <scope>NUCLEOTIDE SEQUENCE [LARGE SCALE GENOMIC DNA]</scope>
    <source>
        <strain evidence="3 4">YE2023</strain>
    </source>
</reference>